<reference evidence="1" key="1">
    <citation type="submission" date="2014-11" db="EMBL/GenBank/DDBJ databases">
        <authorList>
            <person name="Amaro Gonzalez C."/>
        </authorList>
    </citation>
    <scope>NUCLEOTIDE SEQUENCE</scope>
</reference>
<accession>A0A0E9SUJ1</accession>
<proteinExistence type="predicted"/>
<protein>
    <submittedName>
        <fullName evidence="1">Uncharacterized protein</fullName>
    </submittedName>
</protein>
<sequence>MLRYVTVSKNGLHDSTLVAVIHDITFN</sequence>
<organism evidence="1">
    <name type="scientific">Anguilla anguilla</name>
    <name type="common">European freshwater eel</name>
    <name type="synonym">Muraena anguilla</name>
    <dbReference type="NCBI Taxonomy" id="7936"/>
    <lineage>
        <taxon>Eukaryota</taxon>
        <taxon>Metazoa</taxon>
        <taxon>Chordata</taxon>
        <taxon>Craniata</taxon>
        <taxon>Vertebrata</taxon>
        <taxon>Euteleostomi</taxon>
        <taxon>Actinopterygii</taxon>
        <taxon>Neopterygii</taxon>
        <taxon>Teleostei</taxon>
        <taxon>Anguilliformes</taxon>
        <taxon>Anguillidae</taxon>
        <taxon>Anguilla</taxon>
    </lineage>
</organism>
<name>A0A0E9SUJ1_ANGAN</name>
<dbReference type="AlphaFoldDB" id="A0A0E9SUJ1"/>
<reference evidence="1" key="2">
    <citation type="journal article" date="2015" name="Fish Shellfish Immunol.">
        <title>Early steps in the European eel (Anguilla anguilla)-Vibrio vulnificus interaction in the gills: Role of the RtxA13 toxin.</title>
        <authorList>
            <person name="Callol A."/>
            <person name="Pajuelo D."/>
            <person name="Ebbesson L."/>
            <person name="Teles M."/>
            <person name="MacKenzie S."/>
            <person name="Amaro C."/>
        </authorList>
    </citation>
    <scope>NUCLEOTIDE SEQUENCE</scope>
</reference>
<evidence type="ECO:0000313" key="1">
    <source>
        <dbReference type="EMBL" id="JAH44295.1"/>
    </source>
</evidence>
<dbReference type="EMBL" id="GBXM01064282">
    <property type="protein sequence ID" value="JAH44295.1"/>
    <property type="molecule type" value="Transcribed_RNA"/>
</dbReference>